<evidence type="ECO:0000313" key="3">
    <source>
        <dbReference type="EMBL" id="PVY47409.1"/>
    </source>
</evidence>
<reference evidence="3 5" key="3">
    <citation type="submission" date="2018-04" db="EMBL/GenBank/DDBJ databases">
        <title>Genomic Encyclopedia of Type Strains, Phase IV (KMG-IV): sequencing the most valuable type-strain genomes for metagenomic binning, comparative biology and taxonomic classification.</title>
        <authorList>
            <person name="Goeker M."/>
        </authorList>
    </citation>
    <scope>NUCLEOTIDE SEQUENCE [LARGE SCALE GENOMIC DNA]</scope>
    <source>
        <strain evidence="3 5">DSM 26588</strain>
    </source>
</reference>
<evidence type="ECO:0000313" key="4">
    <source>
        <dbReference type="Proteomes" id="UP000064844"/>
    </source>
</evidence>
<dbReference type="STRING" id="1297617.IB211_02216c"/>
<dbReference type="EMBL" id="CP011307">
    <property type="protein sequence ID" value="ALP94607.1"/>
    <property type="molecule type" value="Genomic_DNA"/>
</dbReference>
<organism evidence="2 4">
    <name type="scientific">Intestinimonas butyriciproducens</name>
    <dbReference type="NCBI Taxonomy" id="1297617"/>
    <lineage>
        <taxon>Bacteria</taxon>
        <taxon>Bacillati</taxon>
        <taxon>Bacillota</taxon>
        <taxon>Clostridia</taxon>
        <taxon>Eubacteriales</taxon>
        <taxon>Intestinimonas</taxon>
    </lineage>
</organism>
<evidence type="ECO:0000256" key="1">
    <source>
        <dbReference type="SAM" id="Phobius"/>
    </source>
</evidence>
<dbReference type="GeneID" id="93228641"/>
<dbReference type="EMBL" id="QEKK01000009">
    <property type="protein sequence ID" value="PVY47409.1"/>
    <property type="molecule type" value="Genomic_DNA"/>
</dbReference>
<feature type="transmembrane region" description="Helical" evidence="1">
    <location>
        <begin position="62"/>
        <end position="80"/>
    </location>
</feature>
<feature type="transmembrane region" description="Helical" evidence="1">
    <location>
        <begin position="157"/>
        <end position="178"/>
    </location>
</feature>
<dbReference type="AlphaFoldDB" id="A0A0S2W5N7"/>
<protein>
    <submittedName>
        <fullName evidence="2">Uncharacterized protein</fullName>
    </submittedName>
</protein>
<feature type="transmembrane region" description="Helical" evidence="1">
    <location>
        <begin position="131"/>
        <end position="151"/>
    </location>
</feature>
<reference evidence="2 4" key="1">
    <citation type="journal article" date="2015" name="Nat. Commun.">
        <title>Production of butyrate from lysine and the Amadori product fructoselysine by a human gut commensal.</title>
        <authorList>
            <person name="Bui T.P."/>
            <person name="Ritari J."/>
            <person name="Boeren S."/>
            <person name="de Waard P."/>
            <person name="Plugge C.M."/>
            <person name="de Vos W.M."/>
        </authorList>
    </citation>
    <scope>NUCLEOTIDE SEQUENCE [LARGE SCALE GENOMIC DNA]</scope>
    <source>
        <strain evidence="2 4">AF211</strain>
    </source>
</reference>
<keyword evidence="4" id="KW-1185">Reference proteome</keyword>
<dbReference type="eggNOG" id="ENOG50334IW">
    <property type="taxonomic scope" value="Bacteria"/>
</dbReference>
<gene>
    <name evidence="3" type="ORF">C7373_10968</name>
    <name evidence="2" type="ORF">IB211_02216c</name>
</gene>
<keyword evidence="1" id="KW-1133">Transmembrane helix</keyword>
<proteinExistence type="predicted"/>
<dbReference type="KEGG" id="ibu:IB211_02216c"/>
<dbReference type="Proteomes" id="UP000064844">
    <property type="component" value="Chromosome"/>
</dbReference>
<evidence type="ECO:0000313" key="2">
    <source>
        <dbReference type="EMBL" id="ALP94607.1"/>
    </source>
</evidence>
<reference evidence="4" key="2">
    <citation type="submission" date="2015-04" db="EMBL/GenBank/DDBJ databases">
        <title>A butyrogenic pathway from the amino acid lysine in a human gut commensal.</title>
        <authorList>
            <person name="de Vos W.M."/>
            <person name="Bui N.T.P."/>
            <person name="Plugge C.M."/>
            <person name="Ritari J."/>
        </authorList>
    </citation>
    <scope>NUCLEOTIDE SEQUENCE [LARGE SCALE GENOMIC DNA]</scope>
    <source>
        <strain evidence="4">AF211</strain>
    </source>
</reference>
<dbReference type="RefSeq" id="WP_058118046.1">
    <property type="nucleotide sequence ID" value="NZ_CAMREZ010000003.1"/>
</dbReference>
<keyword evidence="1" id="KW-0472">Membrane</keyword>
<dbReference type="Proteomes" id="UP000245778">
    <property type="component" value="Unassembled WGS sequence"/>
</dbReference>
<evidence type="ECO:0000313" key="5">
    <source>
        <dbReference type="Proteomes" id="UP000245778"/>
    </source>
</evidence>
<feature type="transmembrane region" description="Helical" evidence="1">
    <location>
        <begin position="20"/>
        <end position="50"/>
    </location>
</feature>
<feature type="transmembrane region" description="Helical" evidence="1">
    <location>
        <begin position="86"/>
        <end position="110"/>
    </location>
</feature>
<name>A0A0S2W5N7_9FIRM</name>
<accession>A0A0S2W5N7</accession>
<keyword evidence="1" id="KW-0812">Transmembrane</keyword>
<sequence>MYEDYALAGKGLKTLFLSEIVGLIATVLSGVALVGSLAGLAGLILGLVGLHTASPTHPYFKNAFFTSVGNIVANFLGALLGESGFFSGILSICSGILGLLTVYYVCMAASHLLSAKGDQACADKGGTVWKLYAVCTLVSIVCAVLVLVPIINIAAALLLIIVALVMFVAGILYLVFLYQASQSLQ</sequence>